<comment type="caution">
    <text evidence="2">The sequence shown here is derived from an EMBL/GenBank/DDBJ whole genome shotgun (WGS) entry which is preliminary data.</text>
</comment>
<keyword evidence="3" id="KW-1185">Reference proteome</keyword>
<reference evidence="2" key="1">
    <citation type="submission" date="2022-03" db="EMBL/GenBank/DDBJ databases">
        <title>Draft genome sequence of Aduncisulcus paluster, a free-living microaerophilic Fornicata.</title>
        <authorList>
            <person name="Yuyama I."/>
            <person name="Kume K."/>
            <person name="Tamura T."/>
            <person name="Inagaki Y."/>
            <person name="Hashimoto T."/>
        </authorList>
    </citation>
    <scope>NUCLEOTIDE SEQUENCE</scope>
    <source>
        <strain evidence="2">NY0171</strain>
    </source>
</reference>
<feature type="region of interest" description="Disordered" evidence="1">
    <location>
        <begin position="190"/>
        <end position="221"/>
    </location>
</feature>
<evidence type="ECO:0000313" key="3">
    <source>
        <dbReference type="Proteomes" id="UP001057375"/>
    </source>
</evidence>
<name>A0ABQ5K2D6_9EUKA</name>
<evidence type="ECO:0000256" key="1">
    <source>
        <dbReference type="SAM" id="MobiDB-lite"/>
    </source>
</evidence>
<feature type="region of interest" description="Disordered" evidence="1">
    <location>
        <begin position="386"/>
        <end position="422"/>
    </location>
</feature>
<dbReference type="Gene3D" id="1.10.287.1490">
    <property type="match status" value="1"/>
</dbReference>
<sequence length="422" mass="49191">MSLLEEVPRLKMTIRKLEKQLRMNARDQGLTELKAKFSRAKRDIEAKDYTIRENQRKLDSLLKEIDALGEALTIHEKDLSIPVSRKYSHKTIRDSLLFQLADSKLMCKLLKQQIEEKESQNTRLRQQLKETNGELGEIEEELSNKNADFMSLSMEYDETTALVEDYRLRMSEVSDECDKLHEVLTEMEKANDDLRESNEELQRKLSESERSVSSLHDVEDKSVELEKERDDVIVRCIELEKQNEKQLQSIEKYAREQKSYLDEISRLETTIKQLRTEKEKVESSKKVFQGDLEAAIKELKEERVICKTYKQEVDMVKARKEKLAADQKDKDLRMSQLEEEVSQQKTTIATLSHQLKHTKTSLTAAGSTHKRLQEALLRHVRQMRVDTSSMRVPSDRSMQSTLAPGSFMPREIQPYSYSQSGL</sequence>
<dbReference type="Proteomes" id="UP001057375">
    <property type="component" value="Unassembled WGS sequence"/>
</dbReference>
<protein>
    <submittedName>
        <fullName evidence="2">Uncharacterized protein</fullName>
    </submittedName>
</protein>
<accession>A0ABQ5K2D6</accession>
<gene>
    <name evidence="2" type="ORF">ADUPG1_011885</name>
</gene>
<organism evidence="2 3">
    <name type="scientific">Aduncisulcus paluster</name>
    <dbReference type="NCBI Taxonomy" id="2918883"/>
    <lineage>
        <taxon>Eukaryota</taxon>
        <taxon>Metamonada</taxon>
        <taxon>Carpediemonas-like organisms</taxon>
        <taxon>Aduncisulcus</taxon>
    </lineage>
</organism>
<proteinExistence type="predicted"/>
<dbReference type="EMBL" id="BQXS01012314">
    <property type="protein sequence ID" value="GKT21371.1"/>
    <property type="molecule type" value="Genomic_DNA"/>
</dbReference>
<evidence type="ECO:0000313" key="2">
    <source>
        <dbReference type="EMBL" id="GKT21371.1"/>
    </source>
</evidence>
<feature type="compositionally biased region" description="Polar residues" evidence="1">
    <location>
        <begin position="386"/>
        <end position="403"/>
    </location>
</feature>